<dbReference type="SUPFAM" id="SSF52091">
    <property type="entry name" value="SpoIIaa-like"/>
    <property type="match status" value="1"/>
</dbReference>
<feature type="domain" description="STAS" evidence="1">
    <location>
        <begin position="1"/>
        <end position="93"/>
    </location>
</feature>
<dbReference type="InterPro" id="IPR002645">
    <property type="entry name" value="STAS_dom"/>
</dbReference>
<evidence type="ECO:0000313" key="3">
    <source>
        <dbReference type="Proteomes" id="UP000671879"/>
    </source>
</evidence>
<dbReference type="PANTHER" id="PTHR33495:SF14">
    <property type="entry name" value="ANTI-SIGMA FACTOR ANTAGONIST"/>
    <property type="match status" value="1"/>
</dbReference>
<dbReference type="PROSITE" id="PS50801">
    <property type="entry name" value="STAS"/>
    <property type="match status" value="1"/>
</dbReference>
<gene>
    <name evidence="2" type="ORF">KAR29_07165</name>
</gene>
<dbReference type="Pfam" id="PF01740">
    <property type="entry name" value="STAS"/>
    <property type="match status" value="1"/>
</dbReference>
<dbReference type="RefSeq" id="WP_274372334.1">
    <property type="nucleotide sequence ID" value="NZ_CP072943.1"/>
</dbReference>
<evidence type="ECO:0000259" key="1">
    <source>
        <dbReference type="PROSITE" id="PS50801"/>
    </source>
</evidence>
<dbReference type="PANTHER" id="PTHR33495">
    <property type="entry name" value="ANTI-SIGMA FACTOR ANTAGONIST TM_1081-RELATED-RELATED"/>
    <property type="match status" value="1"/>
</dbReference>
<dbReference type="AlphaFoldDB" id="A0A9Q7ACX2"/>
<sequence length="394" mass="42049">MHIERKEGKNVLLLVLQGRLDAGHCRTLEDELEEDLRRGAYHITLDMGEVLFLSSAGIRTLLHYRKTLLALGGELSICQSSEFVREILAMVGMETLFCDPAKVSSVPSSETLKRYDLASSRGFQIELATTEKACPFGAGSWGLGVGSFERSSSAHGEILAMEGFALMLPPGDGQVPDFMARSGDFVPSVHFSSGLVMRGEPSCCLRFSEPLPGLRLSHLARSALEATGGNAVAMALVGETSGLVGASLNRLPGEAGSPVAKTAAEEDFFSLPGLRDHLAFWPEKRYDRHLAVVAGVAILGDPGQLAPQVRSLGDDDNLRGHFHGAVFPFKAIPQGPVELPSLLSKLFDALDPIGLLHLLHDRRPISGAGESTFLSGALWAGSLKTEKPSEGGNA</sequence>
<dbReference type="Proteomes" id="UP000671879">
    <property type="component" value="Chromosome"/>
</dbReference>
<organism evidence="2 3">
    <name type="scientific">Aminithiophilus ramosus</name>
    <dbReference type="NCBI Taxonomy" id="3029084"/>
    <lineage>
        <taxon>Bacteria</taxon>
        <taxon>Thermotogati</taxon>
        <taxon>Synergistota</taxon>
        <taxon>Synergistia</taxon>
        <taxon>Synergistales</taxon>
        <taxon>Aminithiophilaceae</taxon>
        <taxon>Aminithiophilus</taxon>
    </lineage>
</organism>
<dbReference type="InterPro" id="IPR036513">
    <property type="entry name" value="STAS_dom_sf"/>
</dbReference>
<name>A0A9Q7ACX2_9BACT</name>
<accession>A0A9Q7ACX2</accession>
<keyword evidence="3" id="KW-1185">Reference proteome</keyword>
<dbReference type="CDD" id="cd07043">
    <property type="entry name" value="STAS_anti-anti-sigma_factors"/>
    <property type="match status" value="1"/>
</dbReference>
<evidence type="ECO:0000313" key="2">
    <source>
        <dbReference type="EMBL" id="QTX31189.1"/>
    </source>
</evidence>
<protein>
    <submittedName>
        <fullName evidence="2">STAS domain-containing protein</fullName>
    </submittedName>
</protein>
<dbReference type="Gene3D" id="3.30.750.24">
    <property type="entry name" value="STAS domain"/>
    <property type="match status" value="1"/>
</dbReference>
<dbReference type="GO" id="GO:0043856">
    <property type="term" value="F:anti-sigma factor antagonist activity"/>
    <property type="evidence" value="ECO:0007669"/>
    <property type="project" value="TreeGrafter"/>
</dbReference>
<dbReference type="KEGG" id="aram:KAR29_07165"/>
<dbReference type="EMBL" id="CP072943">
    <property type="protein sequence ID" value="QTX31189.1"/>
    <property type="molecule type" value="Genomic_DNA"/>
</dbReference>
<proteinExistence type="predicted"/>
<reference evidence="3" key="1">
    <citation type="submission" date="2021-04" db="EMBL/GenBank/DDBJ databases">
        <title>A novel Synergistetes isolate from a pyrite-forming mixed culture.</title>
        <authorList>
            <person name="Bunk B."/>
            <person name="Sproer C."/>
            <person name="Spring S."/>
            <person name="Pester M."/>
        </authorList>
    </citation>
    <scope>NUCLEOTIDE SEQUENCE [LARGE SCALE GENOMIC DNA]</scope>
    <source>
        <strain evidence="3">J.5.4.2-T.3.5.2</strain>
    </source>
</reference>